<dbReference type="InterPro" id="IPR036390">
    <property type="entry name" value="WH_DNA-bd_sf"/>
</dbReference>
<dbReference type="CDD" id="cd07377">
    <property type="entry name" value="WHTH_GntR"/>
    <property type="match status" value="1"/>
</dbReference>
<dbReference type="RefSeq" id="WP_096493369.1">
    <property type="nucleotide sequence ID" value="NZ_CP023445.1"/>
</dbReference>
<dbReference type="InterPro" id="IPR036388">
    <property type="entry name" value="WH-like_DNA-bd_sf"/>
</dbReference>
<dbReference type="SUPFAM" id="SSF48008">
    <property type="entry name" value="GntR ligand-binding domain-like"/>
    <property type="match status" value="1"/>
</dbReference>
<dbReference type="EMBL" id="CP023445">
    <property type="protein sequence ID" value="ATE54328.1"/>
    <property type="molecule type" value="Genomic_DNA"/>
</dbReference>
<evidence type="ECO:0000256" key="3">
    <source>
        <dbReference type="ARBA" id="ARBA00023163"/>
    </source>
</evidence>
<organism evidence="5 6">
    <name type="scientific">Actinosynnema pretiosum</name>
    <dbReference type="NCBI Taxonomy" id="42197"/>
    <lineage>
        <taxon>Bacteria</taxon>
        <taxon>Bacillati</taxon>
        <taxon>Actinomycetota</taxon>
        <taxon>Actinomycetes</taxon>
        <taxon>Pseudonocardiales</taxon>
        <taxon>Pseudonocardiaceae</taxon>
        <taxon>Actinosynnema</taxon>
    </lineage>
</organism>
<feature type="domain" description="HTH gntR-type" evidence="4">
    <location>
        <begin position="11"/>
        <end position="81"/>
    </location>
</feature>
<dbReference type="PROSITE" id="PS50949">
    <property type="entry name" value="HTH_GNTR"/>
    <property type="match status" value="1"/>
</dbReference>
<dbReference type="SMART" id="SM00895">
    <property type="entry name" value="FCD"/>
    <property type="match status" value="1"/>
</dbReference>
<evidence type="ECO:0000259" key="4">
    <source>
        <dbReference type="PROSITE" id="PS50949"/>
    </source>
</evidence>
<proteinExistence type="predicted"/>
<keyword evidence="1" id="KW-0805">Transcription regulation</keyword>
<gene>
    <name evidence="5" type="ORF">CNX65_14360</name>
</gene>
<dbReference type="GO" id="GO:0003700">
    <property type="term" value="F:DNA-binding transcription factor activity"/>
    <property type="evidence" value="ECO:0007669"/>
    <property type="project" value="InterPro"/>
</dbReference>
<evidence type="ECO:0000256" key="2">
    <source>
        <dbReference type="ARBA" id="ARBA00023125"/>
    </source>
</evidence>
<dbReference type="Pfam" id="PF00392">
    <property type="entry name" value="GntR"/>
    <property type="match status" value="1"/>
</dbReference>
<dbReference type="AlphaFoldDB" id="A0A290Z5Q5"/>
<name>A0A290Z5Q5_9PSEU</name>
<dbReference type="KEGG" id="apre:CNX65_14360"/>
<keyword evidence="3" id="KW-0804">Transcription</keyword>
<evidence type="ECO:0000313" key="5">
    <source>
        <dbReference type="EMBL" id="ATE54328.1"/>
    </source>
</evidence>
<dbReference type="Gene3D" id="1.20.120.530">
    <property type="entry name" value="GntR ligand-binding domain-like"/>
    <property type="match status" value="1"/>
</dbReference>
<dbReference type="SUPFAM" id="SSF46785">
    <property type="entry name" value="Winged helix' DNA-binding domain"/>
    <property type="match status" value="1"/>
</dbReference>
<dbReference type="InterPro" id="IPR008920">
    <property type="entry name" value="TF_FadR/GntR_C"/>
</dbReference>
<reference evidence="5" key="1">
    <citation type="submission" date="2017-09" db="EMBL/GenBank/DDBJ databases">
        <title>Complete Genome Sequence of ansamitocin-producing Bacterium Actinosynnema pretiosum X47.</title>
        <authorList>
            <person name="Cao G."/>
            <person name="Zong G."/>
            <person name="Zhong C."/>
            <person name="Fu J."/>
        </authorList>
    </citation>
    <scope>NUCLEOTIDE SEQUENCE [LARGE SCALE GENOMIC DNA]</scope>
    <source>
        <strain evidence="5">X47</strain>
    </source>
</reference>
<dbReference type="InterPro" id="IPR011711">
    <property type="entry name" value="GntR_C"/>
</dbReference>
<protein>
    <submittedName>
        <fullName evidence="5">GntR family transcriptional regulator</fullName>
    </submittedName>
</protein>
<keyword evidence="6" id="KW-1185">Reference proteome</keyword>
<dbReference type="PANTHER" id="PTHR43537:SF24">
    <property type="entry name" value="GLUCONATE OPERON TRANSCRIPTIONAL REPRESSOR"/>
    <property type="match status" value="1"/>
</dbReference>
<dbReference type="Gene3D" id="1.10.10.10">
    <property type="entry name" value="Winged helix-like DNA-binding domain superfamily/Winged helix DNA-binding domain"/>
    <property type="match status" value="1"/>
</dbReference>
<dbReference type="SMART" id="SM00345">
    <property type="entry name" value="HTH_GNTR"/>
    <property type="match status" value="1"/>
</dbReference>
<dbReference type="PRINTS" id="PR00035">
    <property type="entry name" value="HTHGNTR"/>
</dbReference>
<dbReference type="PANTHER" id="PTHR43537">
    <property type="entry name" value="TRANSCRIPTIONAL REGULATOR, GNTR FAMILY"/>
    <property type="match status" value="1"/>
</dbReference>
<accession>A0A290Z5Q5</accession>
<evidence type="ECO:0000256" key="1">
    <source>
        <dbReference type="ARBA" id="ARBA00023015"/>
    </source>
</evidence>
<dbReference type="GO" id="GO:0003677">
    <property type="term" value="F:DNA binding"/>
    <property type="evidence" value="ECO:0007669"/>
    <property type="project" value="UniProtKB-KW"/>
</dbReference>
<keyword evidence="2" id="KW-0238">DNA-binding</keyword>
<sequence>MTGPTPTPRLPLRSEEVYRTLREEIDDGLVTPGAPLVEDEIAQRLGVSRTPVRESIQRLAADGLVVSRRRRWVVRSFTPEEVTDIYEVRAALESHAARLAALRATPEQLAAIEAQRPLMTGESREVLVERSRANDEFHDLITGASGNERLLRTIRDHRLFHFNRRLAVMYEEEHLRTSSRQHGQLVDALVARDAEAAAEVARVHVEYSLGIVLEKLF</sequence>
<evidence type="ECO:0000313" key="6">
    <source>
        <dbReference type="Proteomes" id="UP000218505"/>
    </source>
</evidence>
<dbReference type="Proteomes" id="UP000218505">
    <property type="component" value="Chromosome"/>
</dbReference>
<dbReference type="InterPro" id="IPR000524">
    <property type="entry name" value="Tscrpt_reg_HTH_GntR"/>
</dbReference>
<dbReference type="Pfam" id="PF07729">
    <property type="entry name" value="FCD"/>
    <property type="match status" value="1"/>
</dbReference>